<evidence type="ECO:0000313" key="1">
    <source>
        <dbReference type="EMBL" id="AZQ93517.1"/>
    </source>
</evidence>
<organism evidence="1 2">
    <name type="scientific">Moraxella catarrhalis</name>
    <name type="common">Branhamella catarrhalis</name>
    <dbReference type="NCBI Taxonomy" id="480"/>
    <lineage>
        <taxon>Bacteria</taxon>
        <taxon>Pseudomonadati</taxon>
        <taxon>Pseudomonadota</taxon>
        <taxon>Gammaproteobacteria</taxon>
        <taxon>Moraxellales</taxon>
        <taxon>Moraxellaceae</taxon>
        <taxon>Moraxella</taxon>
    </lineage>
</organism>
<dbReference type="EMBL" id="CP034662">
    <property type="protein sequence ID" value="AZQ93517.1"/>
    <property type="molecule type" value="Genomic_DNA"/>
</dbReference>
<sequence>MRQVFRQILIKKLKNKLSTFIKATFRAMAILEHAQNKISQIL</sequence>
<dbReference type="AlphaFoldDB" id="A0A3Q9GHQ6"/>
<protein>
    <submittedName>
        <fullName evidence="1">Uncharacterized protein</fullName>
    </submittedName>
</protein>
<evidence type="ECO:0000313" key="2">
    <source>
        <dbReference type="Proteomes" id="UP000280228"/>
    </source>
</evidence>
<name>A0A3Q9GHQ6_MORCA</name>
<accession>A0A3Q9GHQ6</accession>
<dbReference type="Proteomes" id="UP000280228">
    <property type="component" value="Chromosome"/>
</dbReference>
<reference evidence="1 2" key="1">
    <citation type="submission" date="2018-12" db="EMBL/GenBank/DDBJ databases">
        <title>Persistence of Moraxella catarrhalis in Chronic Obstructive Pulmonary Disease and Regulation of the Hag/MID Adhesin.</title>
        <authorList>
            <person name="Murphy T."/>
            <person name="Zhao X."/>
            <person name="Vyas G."/>
            <person name="Aluvathingal J."/>
            <person name="Nadendla S."/>
            <person name="Tallon L."/>
            <person name="Tettelin H."/>
        </authorList>
    </citation>
    <scope>NUCLEOTIDE SEQUENCE [LARGE SCALE GENOMIC DNA]</scope>
    <source>
        <strain evidence="1 2">46P58B1</strain>
    </source>
</reference>
<gene>
    <name evidence="1" type="ORF">EJK53_1523</name>
</gene>
<proteinExistence type="predicted"/>